<keyword evidence="3" id="KW-0143">Chaperone</keyword>
<dbReference type="PROSITE" id="PS00870">
    <property type="entry name" value="CLPAB_1"/>
    <property type="match status" value="1"/>
</dbReference>
<organism evidence="8 9">
    <name type="scientific">Puccinia striiformis</name>
    <dbReference type="NCBI Taxonomy" id="27350"/>
    <lineage>
        <taxon>Eukaryota</taxon>
        <taxon>Fungi</taxon>
        <taxon>Dikarya</taxon>
        <taxon>Basidiomycota</taxon>
        <taxon>Pucciniomycotina</taxon>
        <taxon>Pucciniomycetes</taxon>
        <taxon>Pucciniales</taxon>
        <taxon>Pucciniaceae</taxon>
        <taxon>Puccinia</taxon>
    </lineage>
</organism>
<accession>A0A2S4WC42</accession>
<dbReference type="PANTHER" id="PTHR11638">
    <property type="entry name" value="ATP-DEPENDENT CLP PROTEASE"/>
    <property type="match status" value="1"/>
</dbReference>
<dbReference type="GO" id="GO:0043335">
    <property type="term" value="P:protein unfolding"/>
    <property type="evidence" value="ECO:0007669"/>
    <property type="project" value="TreeGrafter"/>
</dbReference>
<reference evidence="9" key="3">
    <citation type="journal article" date="2018" name="Mol. Plant Microbe Interact.">
        <title>Genome sequence resources for the wheat stripe rust pathogen (Puccinia striiformis f. sp. tritici) and the barley stripe rust pathogen (Puccinia striiformis f. sp. hordei).</title>
        <authorList>
            <person name="Xia C."/>
            <person name="Wang M."/>
            <person name="Yin C."/>
            <person name="Cornejo O.E."/>
            <person name="Hulbert S.H."/>
            <person name="Chen X."/>
        </authorList>
    </citation>
    <scope>NUCLEOTIDE SEQUENCE [LARGE SCALE GENOMIC DNA]</scope>
    <source>
        <strain evidence="9">93TX-2</strain>
    </source>
</reference>
<keyword evidence="4" id="KW-0175">Coiled coil</keyword>
<dbReference type="GO" id="GO:0005759">
    <property type="term" value="C:mitochondrial matrix"/>
    <property type="evidence" value="ECO:0007669"/>
    <property type="project" value="TreeGrafter"/>
</dbReference>
<dbReference type="Proteomes" id="UP000238274">
    <property type="component" value="Unassembled WGS sequence"/>
</dbReference>
<dbReference type="VEuPathDB" id="FungiDB:PSTT_13174"/>
<dbReference type="InterPro" id="IPR050130">
    <property type="entry name" value="ClpA_ClpB"/>
</dbReference>
<protein>
    <recommendedName>
        <fullName evidence="10">ATP-dependent Clp protease ATP-binding subunit ClpB</fullName>
    </recommendedName>
</protein>
<name>A0A2S4WC42_9BASI</name>
<feature type="domain" description="AAA+ ATPase" evidence="6">
    <location>
        <begin position="569"/>
        <end position="716"/>
    </location>
</feature>
<evidence type="ECO:0000256" key="2">
    <source>
        <dbReference type="ARBA" id="ARBA00022840"/>
    </source>
</evidence>
<feature type="region of interest" description="Disordered" evidence="5">
    <location>
        <begin position="58"/>
        <end position="86"/>
    </location>
</feature>
<dbReference type="AlphaFoldDB" id="A0A2S4WC42"/>
<evidence type="ECO:0000313" key="9">
    <source>
        <dbReference type="Proteomes" id="UP000238274"/>
    </source>
</evidence>
<feature type="compositionally biased region" description="Polar residues" evidence="5">
    <location>
        <begin position="62"/>
        <end position="72"/>
    </location>
</feature>
<evidence type="ECO:0000313" key="8">
    <source>
        <dbReference type="EMBL" id="POW19346.1"/>
    </source>
</evidence>
<evidence type="ECO:0000259" key="6">
    <source>
        <dbReference type="SMART" id="SM00382"/>
    </source>
</evidence>
<dbReference type="Gene3D" id="3.40.50.300">
    <property type="entry name" value="P-loop containing nucleotide triphosphate hydrolases"/>
    <property type="match status" value="4"/>
</dbReference>
<gene>
    <name evidence="8" type="ORF">PSHT_04797</name>
</gene>
<evidence type="ECO:0008006" key="10">
    <source>
        <dbReference type="Google" id="ProtNLM"/>
    </source>
</evidence>
<dbReference type="PRINTS" id="PR00300">
    <property type="entry name" value="CLPPROTEASEA"/>
</dbReference>
<feature type="region of interest" description="Disordered" evidence="5">
    <location>
        <begin position="1"/>
        <end position="20"/>
    </location>
</feature>
<comment type="caution">
    <text evidence="8">The sequence shown here is derived from an EMBL/GenBank/DDBJ whole genome shotgun (WGS) entry which is preliminary data.</text>
</comment>
<dbReference type="GO" id="GO:0005524">
    <property type="term" value="F:ATP binding"/>
    <property type="evidence" value="ECO:0007669"/>
    <property type="project" value="UniProtKB-KW"/>
</dbReference>
<dbReference type="Gene3D" id="1.10.8.60">
    <property type="match status" value="1"/>
</dbReference>
<evidence type="ECO:0000256" key="5">
    <source>
        <dbReference type="SAM" id="MobiDB-lite"/>
    </source>
</evidence>
<dbReference type="InterPro" id="IPR041546">
    <property type="entry name" value="ClpA/ClpB_AAA_lid"/>
</dbReference>
<dbReference type="InterPro" id="IPR003593">
    <property type="entry name" value="AAA+_ATPase"/>
</dbReference>
<dbReference type="InterPro" id="IPR027417">
    <property type="entry name" value="P-loop_NTPase"/>
</dbReference>
<dbReference type="Pfam" id="PF10431">
    <property type="entry name" value="ClpB_D2-small"/>
    <property type="match status" value="1"/>
</dbReference>
<dbReference type="EMBL" id="PKSM01000050">
    <property type="protein sequence ID" value="POW19346.1"/>
    <property type="molecule type" value="Genomic_DNA"/>
</dbReference>
<proteinExistence type="predicted"/>
<dbReference type="OrthoDB" id="47330at2759"/>
<dbReference type="VEuPathDB" id="FungiDB:PSHT_04797"/>
<feature type="domain" description="AAA+ ATPase" evidence="6">
    <location>
        <begin position="137"/>
        <end position="280"/>
    </location>
</feature>
<feature type="region of interest" description="Disordered" evidence="5">
    <location>
        <begin position="834"/>
        <end position="868"/>
    </location>
</feature>
<dbReference type="CDD" id="cd19499">
    <property type="entry name" value="RecA-like_ClpB_Hsp104-like"/>
    <property type="match status" value="1"/>
</dbReference>
<sequence>MITSRALSASVGHNPRGVCNAGRRSLLSQRICSVSQLKNNHQRDRLIATPANVLSGHLPSQRWFTQSSSRSANGPPPPRGGFPLGNIFGQQQERKAGDALKEFGIDLTEKAKKGELDPCIGRTEEIKRSIQILSRRTKSNPILIGPAGVGKTAIMEGLAQRILNKEVPESIQGKRVISIDLATLVSGTALRGAFEEKFKALLADIEAEEGKVIVFIDEIHTLLNLGKAEGSIDAANMIKPALARGLQLAGSTTLDEYRKIEKDPALARRFQSVLVSEPSVTETISILRGLKPRYEVHHGVSISDGALVTAAAYSNRVSTSRSPRGYESPSIDCARRSSSAETNLPSLERFLPDKAIDLMDEAASSLRLLQESKPDQLENLERQITTLQIELESLKNDKDEFSQNRITKIKQEIADCEKEAVTLNEKWRNEKQKLDQVKNLKVRLQDATMELVEAQRAQNYQRASELAFGVIPELERTIKESEKMEDEDDKGPSDTTLLVSNRVTSNDIARVVGKMTGIPVTNLIKGERERLLTMESELRKKVVGQDEALARIADSVRLTRAGLNPPTRPIASFLFLGPTGVGKTELCKTLAGFLFDTQKSLIQINMSEYSEKHTVSRLIGAAPGYVGYEDAGQLTEQVRRKPFSLVLLDEFEKAHKEVANILLQILDEGTLTDSQGRKVDFRNTIIVLTSNLGAPILNQAGAIDRKTGQVTEATKDAVKKVVEMSYPPELINRLDELVVFNSLAKESVRQIVDIRLHELQGILSDRRITLEVSDKAKAWLADQGYDSIYGARALNRTLAKQLRQPLAAALLDGTVRDMDLVKIDLSSSGDQLEIPKLHPDFASPASHSSSTSKDDNQAPLKELRVVSE</sequence>
<dbReference type="Pfam" id="PF07724">
    <property type="entry name" value="AAA_2"/>
    <property type="match status" value="1"/>
</dbReference>
<evidence type="ECO:0000256" key="4">
    <source>
        <dbReference type="SAM" id="Coils"/>
    </source>
</evidence>
<dbReference type="PANTHER" id="PTHR11638:SF176">
    <property type="entry name" value="HEAT SHOCK PROTEIN 78, MITOCHONDRIAL"/>
    <property type="match status" value="1"/>
</dbReference>
<evidence type="ECO:0000256" key="1">
    <source>
        <dbReference type="ARBA" id="ARBA00022741"/>
    </source>
</evidence>
<dbReference type="SMART" id="SM00382">
    <property type="entry name" value="AAA"/>
    <property type="match status" value="2"/>
</dbReference>
<dbReference type="GO" id="GO:0016887">
    <property type="term" value="F:ATP hydrolysis activity"/>
    <property type="evidence" value="ECO:0007669"/>
    <property type="project" value="InterPro"/>
</dbReference>
<feature type="domain" description="Clp ATPase C-terminal" evidence="7">
    <location>
        <begin position="743"/>
        <end position="834"/>
    </location>
</feature>
<dbReference type="GO" id="GO:0042026">
    <property type="term" value="P:protein refolding"/>
    <property type="evidence" value="ECO:0007669"/>
    <property type="project" value="TreeGrafter"/>
</dbReference>
<dbReference type="CDD" id="cd00009">
    <property type="entry name" value="AAA"/>
    <property type="match status" value="1"/>
</dbReference>
<dbReference type="FunFam" id="3.40.50.300:FF:000025">
    <property type="entry name" value="ATP-dependent Clp protease subunit"/>
    <property type="match status" value="1"/>
</dbReference>
<dbReference type="Pfam" id="PF00004">
    <property type="entry name" value="AAA"/>
    <property type="match status" value="1"/>
</dbReference>
<feature type="coiled-coil region" evidence="4">
    <location>
        <begin position="377"/>
        <end position="457"/>
    </location>
</feature>
<feature type="compositionally biased region" description="Basic and acidic residues" evidence="5">
    <location>
        <begin position="852"/>
        <end position="868"/>
    </location>
</feature>
<dbReference type="Pfam" id="PF17871">
    <property type="entry name" value="AAA_lid_9"/>
    <property type="match status" value="2"/>
</dbReference>
<dbReference type="SMART" id="SM01086">
    <property type="entry name" value="ClpB_D2-small"/>
    <property type="match status" value="1"/>
</dbReference>
<keyword evidence="1" id="KW-0547">Nucleotide-binding</keyword>
<dbReference type="InterPro" id="IPR003959">
    <property type="entry name" value="ATPase_AAA_core"/>
</dbReference>
<reference evidence="8 9" key="1">
    <citation type="submission" date="2017-12" db="EMBL/GenBank/DDBJ databases">
        <title>Gene loss provides genomic basis for host adaptation in cereal stripe rust fungi.</title>
        <authorList>
            <person name="Xia C."/>
        </authorList>
    </citation>
    <scope>NUCLEOTIDE SEQUENCE [LARGE SCALE GENOMIC DNA]</scope>
    <source>
        <strain evidence="8 9">93TX-2</strain>
    </source>
</reference>
<dbReference type="InterPro" id="IPR019489">
    <property type="entry name" value="Clp_ATPase_C"/>
</dbReference>
<keyword evidence="2" id="KW-0067">ATP-binding</keyword>
<keyword evidence="9" id="KW-1185">Reference proteome</keyword>
<dbReference type="SUPFAM" id="SSF52540">
    <property type="entry name" value="P-loop containing nucleoside triphosphate hydrolases"/>
    <property type="match status" value="2"/>
</dbReference>
<dbReference type="InterPro" id="IPR018368">
    <property type="entry name" value="ClpA/B_CS1"/>
</dbReference>
<dbReference type="InterPro" id="IPR001270">
    <property type="entry name" value="ClpA/B"/>
</dbReference>
<evidence type="ECO:0000256" key="3">
    <source>
        <dbReference type="ARBA" id="ARBA00023186"/>
    </source>
</evidence>
<evidence type="ECO:0000259" key="7">
    <source>
        <dbReference type="SMART" id="SM01086"/>
    </source>
</evidence>
<reference evidence="9" key="2">
    <citation type="journal article" date="2018" name="BMC Genomics">
        <title>Genomic insights into host adaptation between the wheat stripe rust pathogen (Puccinia striiformis f. sp. tritici) and the barley stripe rust pathogen (Puccinia striiformis f. sp. hordei).</title>
        <authorList>
            <person name="Xia C."/>
            <person name="Wang M."/>
            <person name="Yin C."/>
            <person name="Cornejo O.E."/>
            <person name="Hulbert S.H."/>
            <person name="Chen X."/>
        </authorList>
    </citation>
    <scope>NUCLEOTIDE SEQUENCE [LARGE SCALE GENOMIC DNA]</scope>
    <source>
        <strain evidence="9">93TX-2</strain>
    </source>
</reference>
<dbReference type="GO" id="GO:0034605">
    <property type="term" value="P:cellular response to heat"/>
    <property type="evidence" value="ECO:0007669"/>
    <property type="project" value="TreeGrafter"/>
</dbReference>